<dbReference type="STRING" id="885580.ENSFDAP00000002958"/>
<feature type="transmembrane region" description="Helical" evidence="12">
    <location>
        <begin position="976"/>
        <end position="999"/>
    </location>
</feature>
<feature type="binding site" evidence="8">
    <location>
        <position position="536"/>
    </location>
    <ligand>
        <name>Na(+)</name>
        <dbReference type="ChEBI" id="CHEBI:29101"/>
        <label>1</label>
    </ligand>
</feature>
<keyword evidence="8" id="KW-0479">Metal-binding</keyword>
<feature type="transmembrane region" description="Helical" evidence="12">
    <location>
        <begin position="1020"/>
        <end position="1039"/>
    </location>
</feature>
<dbReference type="PRINTS" id="PR01206">
    <property type="entry name" value="ORPHTRNSPORT"/>
</dbReference>
<feature type="transmembrane region" description="Helical" evidence="12">
    <location>
        <begin position="1068"/>
        <end position="1092"/>
    </location>
</feature>
<dbReference type="PROSITE" id="PS00610">
    <property type="entry name" value="NA_NEUROTRAN_SYMP_1"/>
    <property type="match status" value="1"/>
</dbReference>
<dbReference type="PANTHER" id="PTHR11616:SF44">
    <property type="entry name" value="SODIUM- AND CHLORIDE-DEPENDENT TRANSPORTER XTRP3"/>
    <property type="match status" value="1"/>
</dbReference>
<keyword evidence="2 9" id="KW-0813">Transport</keyword>
<sequence>QAELGLNEHHQNEVINYMRFARSKRGLRLKTVDSCFQDLKESRLAEGTFTADEVAEVLSGLRAVVHSEVESELIHTARTNALLLRQLFAQAEHWYLKLRTDVSELENRELLEQVAEFEKAEFTTSRKKPIIDTAKPKLVPLNEGGTAELLNKEILRLQEENEKLKSRLKAVETQATNALDEKAKLERALQDLQLDKGKREDSIKAQDLSDLEITVAALKSEFEKTLRDKTESEKSLEEHLATAKHELLRVQGQLGLAEKELEKKFQQTAAYRNLKEMLTKKNDQIKELRRRLARGRLWAGALRVQQKSPCPGASHQLPKSVAAPSSGRCREGTVRSVLGGDGPQLLVSHSSGCDRGHHDHLIVMPIVTPSPCLSGALVPQFTPPSSPAPRTMQGSSWSRCVRDTAPKSEMALVRSHGHQGVGEEKGPEQSRIPGVGVLPFEHRHPRRYGMLEESAGAVMAAEHSEEDQGRWVQADAGWRVALACSCGRALALALVLPTVFSPVVLRSEPLTDSPARRPVAPQCSGEFLFACISYAVGLGNVWRFPYLCQMHGGGSFLIPYLVMLAVEGMPLLYLELAVGQRMRQGSFGAWKTISPYLGGLGVASVVVSFFLSLYYNIINAWGFWYLFNSFQDPLPWSVCPLNANRTGYEEECEKASSTQYFWYRKTLNIAPSIQDSGAVQWEMALCLVLAWLMVYLCILRGTESTGKVVYFTALLPYCVLVIYLVRGLTLHGATNGLVYMFTPKVEQLAKPRAWIDAATQIFFSLGLGFGSLIAFASYNEPSNNCQKHTIIVSLINSATSIFASVVTFSIYGFKATFNYEHCLDRVILLLTNSFDLEDGFLTASNLEQVKGYLASTYPSKYSEVFPLLKNCSLELELDTAVQGTGLAFIVYTEAIKNMEVSQLWSVLYFFMLLMLGIGSMLGNTAGILTPLTDSKAISSLLPKEAISGLVCLINCAIGLLFTMEAGSYWFDIFNDYAATLSLLLIVLVETVAVCYVYGLRRFGAELEAMTGRALGCYWKAMWACVSPLLIIGLFLFYLSDYILSGTLRYQAWDATQGQLVTKDYPAQALAVIGLLVGASTTCIPLVALGTFVTRRLRTGGLAPVA</sequence>
<evidence type="ECO:0000256" key="9">
    <source>
        <dbReference type="RuleBase" id="RU003732"/>
    </source>
</evidence>
<evidence type="ECO:0000313" key="13">
    <source>
        <dbReference type="EMBL" id="KFO33264.1"/>
    </source>
</evidence>
<evidence type="ECO:0000256" key="6">
    <source>
        <dbReference type="ARBA" id="ARBA00023136"/>
    </source>
</evidence>
<organism evidence="13 14">
    <name type="scientific">Fukomys damarensis</name>
    <name type="common">Damaraland mole rat</name>
    <name type="synonym">Cryptomys damarensis</name>
    <dbReference type="NCBI Taxonomy" id="885580"/>
    <lineage>
        <taxon>Eukaryota</taxon>
        <taxon>Metazoa</taxon>
        <taxon>Chordata</taxon>
        <taxon>Craniata</taxon>
        <taxon>Vertebrata</taxon>
        <taxon>Euteleostomi</taxon>
        <taxon>Mammalia</taxon>
        <taxon>Eutheria</taxon>
        <taxon>Euarchontoglires</taxon>
        <taxon>Glires</taxon>
        <taxon>Rodentia</taxon>
        <taxon>Hystricomorpha</taxon>
        <taxon>Bathyergidae</taxon>
        <taxon>Fukomys</taxon>
    </lineage>
</organism>
<dbReference type="InterPro" id="IPR037272">
    <property type="entry name" value="SNS_sf"/>
</dbReference>
<evidence type="ECO:0000256" key="3">
    <source>
        <dbReference type="ARBA" id="ARBA00022692"/>
    </source>
</evidence>
<dbReference type="PROSITE" id="PS00754">
    <property type="entry name" value="NA_NEUROTRAN_SYMP_2"/>
    <property type="match status" value="1"/>
</dbReference>
<keyword evidence="6 12" id="KW-0472">Membrane</keyword>
<feature type="transmembrane region" description="Helical" evidence="12">
    <location>
        <begin position="753"/>
        <end position="778"/>
    </location>
</feature>
<comment type="subcellular location">
    <subcellularLocation>
        <location evidence="1">Membrane</location>
        <topology evidence="1">Multi-pass membrane protein</topology>
    </subcellularLocation>
</comment>
<evidence type="ECO:0000256" key="5">
    <source>
        <dbReference type="ARBA" id="ARBA00022989"/>
    </source>
</evidence>
<dbReference type="CDD" id="cd11518">
    <property type="entry name" value="SLC6sbd_SIT1"/>
    <property type="match status" value="1"/>
</dbReference>
<dbReference type="InterPro" id="IPR002438">
    <property type="entry name" value="Neutral_aa_SLC6"/>
</dbReference>
<evidence type="ECO:0000256" key="2">
    <source>
        <dbReference type="ARBA" id="ARBA00022448"/>
    </source>
</evidence>
<dbReference type="GO" id="GO:0005298">
    <property type="term" value="F:proline:sodium symporter activity"/>
    <property type="evidence" value="ECO:0007669"/>
    <property type="project" value="TreeGrafter"/>
</dbReference>
<comment type="similarity">
    <text evidence="9">Belongs to the sodium:neurotransmitter symporter (SNF) (TC 2.A.22) family.</text>
</comment>
<keyword evidence="8" id="KW-0915">Sodium</keyword>
<evidence type="ECO:0000256" key="7">
    <source>
        <dbReference type="ARBA" id="ARBA00023180"/>
    </source>
</evidence>
<dbReference type="PANTHER" id="PTHR11616">
    <property type="entry name" value="SODIUM/CHLORIDE DEPENDENT TRANSPORTER"/>
    <property type="match status" value="1"/>
</dbReference>
<feature type="coiled-coil region" evidence="10">
    <location>
        <begin position="147"/>
        <end position="228"/>
    </location>
</feature>
<dbReference type="eggNOG" id="KOG3659">
    <property type="taxonomic scope" value="Eukaryota"/>
</dbReference>
<dbReference type="Proteomes" id="UP000028990">
    <property type="component" value="Unassembled WGS sequence"/>
</dbReference>
<feature type="binding site" evidence="8">
    <location>
        <position position="919"/>
    </location>
    <ligand>
        <name>Na(+)</name>
        <dbReference type="ChEBI" id="CHEBI:29101"/>
        <label>1</label>
    </ligand>
</feature>
<dbReference type="Pfam" id="PF15294">
    <property type="entry name" value="Leu_zip"/>
    <property type="match status" value="1"/>
</dbReference>
<feature type="binding site" evidence="8">
    <location>
        <position position="535"/>
    </location>
    <ligand>
        <name>Na(+)</name>
        <dbReference type="ChEBI" id="CHEBI:29101"/>
        <label>1</label>
    </ligand>
</feature>
<keyword evidence="10" id="KW-0175">Coiled coil</keyword>
<keyword evidence="5 12" id="KW-1133">Transmembrane helix</keyword>
<evidence type="ECO:0000256" key="10">
    <source>
        <dbReference type="SAM" id="Coils"/>
    </source>
</evidence>
<evidence type="ECO:0000256" key="4">
    <source>
        <dbReference type="ARBA" id="ARBA00022847"/>
    </source>
</evidence>
<dbReference type="Pfam" id="PF00209">
    <property type="entry name" value="SNF"/>
    <property type="match status" value="1"/>
</dbReference>
<feature type="transmembrane region" description="Helical" evidence="12">
    <location>
        <begin position="906"/>
        <end position="928"/>
    </location>
</feature>
<name>A0A091DMB7_FUKDA</name>
<feature type="transmembrane region" description="Helical" evidence="12">
    <location>
        <begin position="557"/>
        <end position="576"/>
    </location>
</feature>
<feature type="binding site" evidence="8">
    <location>
        <position position="796"/>
    </location>
    <ligand>
        <name>Na(+)</name>
        <dbReference type="ChEBI" id="CHEBI:29101"/>
        <label>1</label>
    </ligand>
</feature>
<feature type="transmembrane region" description="Helical" evidence="12">
    <location>
        <begin position="678"/>
        <end position="698"/>
    </location>
</feature>
<feature type="binding site" evidence="8">
    <location>
        <position position="764"/>
    </location>
    <ligand>
        <name>Na(+)</name>
        <dbReference type="ChEBI" id="CHEBI:29101"/>
        <label>1</label>
    </ligand>
</feature>
<dbReference type="InterPro" id="IPR026157">
    <property type="entry name" value="LZTFL1"/>
</dbReference>
<keyword evidence="14" id="KW-1185">Reference proteome</keyword>
<keyword evidence="3 9" id="KW-0812">Transmembrane</keyword>
<dbReference type="GO" id="GO:0046872">
    <property type="term" value="F:metal ion binding"/>
    <property type="evidence" value="ECO:0007669"/>
    <property type="project" value="UniProtKB-KW"/>
</dbReference>
<feature type="transmembrane region" description="Helical" evidence="12">
    <location>
        <begin position="790"/>
        <end position="811"/>
    </location>
</feature>
<accession>A0A091DMB7</accession>
<reference evidence="13 14" key="1">
    <citation type="submission" date="2013-11" db="EMBL/GenBank/DDBJ databases">
        <title>The Damaraland mole rat (Fukomys damarensis) genome and evolution of African mole rats.</title>
        <authorList>
            <person name="Gladyshev V.N."/>
            <person name="Fang X."/>
        </authorList>
    </citation>
    <scope>NUCLEOTIDE SEQUENCE [LARGE SCALE GENOMIC DNA]</scope>
    <source>
        <tissue evidence="13">Liver</tissue>
    </source>
</reference>
<evidence type="ECO:0000256" key="11">
    <source>
        <dbReference type="SAM" id="MobiDB-lite"/>
    </source>
</evidence>
<evidence type="ECO:0000256" key="12">
    <source>
        <dbReference type="SAM" id="Phobius"/>
    </source>
</evidence>
<feature type="transmembrane region" description="Helical" evidence="12">
    <location>
        <begin position="596"/>
        <end position="617"/>
    </location>
</feature>
<feature type="binding site" evidence="8">
    <location>
        <position position="540"/>
    </location>
    <ligand>
        <name>Na(+)</name>
        <dbReference type="ChEBI" id="CHEBI:29101"/>
        <label>1</label>
    </ligand>
</feature>
<dbReference type="GO" id="GO:0015816">
    <property type="term" value="P:glycine transport"/>
    <property type="evidence" value="ECO:0007669"/>
    <property type="project" value="TreeGrafter"/>
</dbReference>
<dbReference type="PRINTS" id="PR00176">
    <property type="entry name" value="NANEUSMPORT"/>
</dbReference>
<evidence type="ECO:0000313" key="14">
    <source>
        <dbReference type="Proteomes" id="UP000028990"/>
    </source>
</evidence>
<dbReference type="SUPFAM" id="SSF161070">
    <property type="entry name" value="SNF-like"/>
    <property type="match status" value="1"/>
</dbReference>
<feature type="non-terminal residue" evidence="13">
    <location>
        <position position="1"/>
    </location>
</feature>
<evidence type="ECO:0000256" key="8">
    <source>
        <dbReference type="PIRSR" id="PIRSR600175-1"/>
    </source>
</evidence>
<dbReference type="EMBL" id="KN122104">
    <property type="protein sequence ID" value="KFO33264.1"/>
    <property type="molecule type" value="Genomic_DNA"/>
</dbReference>
<dbReference type="InterPro" id="IPR000175">
    <property type="entry name" value="Na/ntran_symport"/>
</dbReference>
<dbReference type="GO" id="GO:1904271">
    <property type="term" value="P:L-proline import across plasma membrane"/>
    <property type="evidence" value="ECO:0007669"/>
    <property type="project" value="TreeGrafter"/>
</dbReference>
<proteinExistence type="inferred from homology"/>
<gene>
    <name evidence="13" type="ORF">H920_05452</name>
</gene>
<feature type="transmembrane region" description="Helical" evidence="12">
    <location>
        <begin position="710"/>
        <end position="733"/>
    </location>
</feature>
<keyword evidence="4 9" id="KW-0769">Symport</keyword>
<dbReference type="GO" id="GO:0016324">
    <property type="term" value="C:apical plasma membrane"/>
    <property type="evidence" value="ECO:0007669"/>
    <property type="project" value="TreeGrafter"/>
</dbReference>
<feature type="transmembrane region" description="Helical" evidence="12">
    <location>
        <begin position="949"/>
        <end position="970"/>
    </location>
</feature>
<feature type="region of interest" description="Disordered" evidence="11">
    <location>
        <begin position="308"/>
        <end position="328"/>
    </location>
</feature>
<dbReference type="PROSITE" id="PS50267">
    <property type="entry name" value="NA_NEUROTRAN_SYMP_3"/>
    <property type="match status" value="1"/>
</dbReference>
<feature type="binding site" evidence="8">
    <location>
        <position position="915"/>
    </location>
    <ligand>
        <name>Na(+)</name>
        <dbReference type="ChEBI" id="CHEBI:29101"/>
        <label>1</label>
    </ligand>
</feature>
<dbReference type="GO" id="GO:0015193">
    <property type="term" value="F:L-proline transmembrane transporter activity"/>
    <property type="evidence" value="ECO:0007669"/>
    <property type="project" value="TreeGrafter"/>
</dbReference>
<protein>
    <recommendedName>
        <fullName evidence="9">Transporter</fullName>
    </recommendedName>
</protein>
<keyword evidence="7" id="KW-0325">Glycoprotein</keyword>
<evidence type="ECO:0000256" key="1">
    <source>
        <dbReference type="ARBA" id="ARBA00004141"/>
    </source>
</evidence>
<dbReference type="AlphaFoldDB" id="A0A091DMB7"/>